<dbReference type="Gene3D" id="3.40.50.300">
    <property type="entry name" value="P-loop containing nucleotide triphosphate hydrolases"/>
    <property type="match status" value="1"/>
</dbReference>
<evidence type="ECO:0000259" key="1">
    <source>
        <dbReference type="Pfam" id="PF13304"/>
    </source>
</evidence>
<accession>A0A0M4SQ61</accession>
<dbReference type="Proteomes" id="UP000063147">
    <property type="component" value="Chromosome"/>
</dbReference>
<dbReference type="PANTHER" id="PTHR40396:SF1">
    <property type="entry name" value="ATPASE AAA-TYPE CORE DOMAIN-CONTAINING PROTEIN"/>
    <property type="match status" value="1"/>
</dbReference>
<gene>
    <name evidence="2" type="ORF">RN98_07255</name>
</gene>
<dbReference type="InterPro" id="IPR003959">
    <property type="entry name" value="ATPase_AAA_core"/>
</dbReference>
<dbReference type="Pfam" id="PF13304">
    <property type="entry name" value="AAA_21"/>
    <property type="match status" value="1"/>
</dbReference>
<dbReference type="InterPro" id="IPR027417">
    <property type="entry name" value="P-loop_NTPase"/>
</dbReference>
<dbReference type="AlphaFoldDB" id="A0A0M4SQ61"/>
<name>A0A0M4SQ61_9FUSO</name>
<dbReference type="GO" id="GO:0016887">
    <property type="term" value="F:ATP hydrolysis activity"/>
    <property type="evidence" value="ECO:0007669"/>
    <property type="project" value="InterPro"/>
</dbReference>
<dbReference type="EMBL" id="CP012713">
    <property type="protein sequence ID" value="ALF17977.1"/>
    <property type="molecule type" value="Genomic_DNA"/>
</dbReference>
<dbReference type="RefSeq" id="WP_060676306.1">
    <property type="nucleotide sequence ID" value="NZ_CP012713.1"/>
</dbReference>
<dbReference type="PANTHER" id="PTHR40396">
    <property type="entry name" value="ATPASE-LIKE PROTEIN"/>
    <property type="match status" value="1"/>
</dbReference>
<organism evidence="2">
    <name type="scientific">Fusobacterium animalis</name>
    <dbReference type="NCBI Taxonomy" id="76859"/>
    <lineage>
        <taxon>Bacteria</taxon>
        <taxon>Fusobacteriati</taxon>
        <taxon>Fusobacteriota</taxon>
        <taxon>Fusobacteriia</taxon>
        <taxon>Fusobacteriales</taxon>
        <taxon>Fusobacteriaceae</taxon>
        <taxon>Fusobacterium</taxon>
    </lineage>
</organism>
<dbReference type="OrthoDB" id="9809324at2"/>
<dbReference type="PATRIC" id="fig|76859.3.peg.1460"/>
<dbReference type="SUPFAM" id="SSF52540">
    <property type="entry name" value="P-loop containing nucleoside triphosphate hydrolases"/>
    <property type="match status" value="1"/>
</dbReference>
<feature type="domain" description="ATPase AAA-type core" evidence="1">
    <location>
        <begin position="44"/>
        <end position="324"/>
    </location>
</feature>
<proteinExistence type="predicted"/>
<evidence type="ECO:0000313" key="3">
    <source>
        <dbReference type="Proteomes" id="UP000063147"/>
    </source>
</evidence>
<reference evidence="2 3" key="1">
    <citation type="submission" date="2015-09" db="EMBL/GenBank/DDBJ databases">
        <authorList>
            <person name="Jackson K.R."/>
            <person name="Lunt B.L."/>
            <person name="Fisher J.N.B."/>
            <person name="Gardner A.V."/>
            <person name="Bailey M.E."/>
            <person name="Deus L.M."/>
            <person name="Earl A.S."/>
            <person name="Gibby P.D."/>
            <person name="Hartmann K.A."/>
            <person name="Liu J.E."/>
            <person name="Manci A.M."/>
            <person name="Nielsen D.A."/>
            <person name="Solomon M.B."/>
            <person name="Breakwell D.P."/>
            <person name="Burnett S.H."/>
            <person name="Grose J.H."/>
        </authorList>
    </citation>
    <scope>NUCLEOTIDE SEQUENCE [LARGE SCALE GENOMIC DNA]</scope>
    <source>
        <strain evidence="2 3">KCOM 1279</strain>
    </source>
</reference>
<sequence>MLIEFKVEGFKNFEKELVFDLSKTRNYNFSENAIKDGIVKTGLVYGINGSGKSNLGLAIFDIILHLTDKEKLINLYNHYLNLSNNNNIAKFYYKFKFGNDILEYEYKKDKPQNLVSEVVKINNKLISEYDYLTNKSELNLEGTENLNKNLNENNISFIKYINNNINPEPSTKQFKIKEIISTFLKFVDNMLFFASLNGNFYQGFKKGVENLHEIILSKGKLKDFENFLKEAGIDYKLIEKKIGKDRRIYCKFRSGEVDFFEIASKGTCSLTLFYSWLIGLDDVSFVFIDEFDAFYHVNLAKRVVEELLKLNVQAILTTHDTTIMTNDLLRPDCYFGLSEGKIKSLPDLTEKELRQAHNLEKMYRAGAFNE</sequence>
<dbReference type="GO" id="GO:0005524">
    <property type="term" value="F:ATP binding"/>
    <property type="evidence" value="ECO:0007669"/>
    <property type="project" value="InterPro"/>
</dbReference>
<protein>
    <submittedName>
        <fullName evidence="2">Chromosome segregation protein SMC</fullName>
    </submittedName>
</protein>
<evidence type="ECO:0000313" key="2">
    <source>
        <dbReference type="EMBL" id="ALF17977.1"/>
    </source>
</evidence>